<reference evidence="2" key="1">
    <citation type="submission" date="2023-10" db="EMBL/GenBank/DDBJ databases">
        <authorList>
            <person name="Hackl T."/>
        </authorList>
    </citation>
    <scope>NUCLEOTIDE SEQUENCE</scope>
</reference>
<dbReference type="AlphaFoldDB" id="A0AAI8VZT5"/>
<organism evidence="2 3">
    <name type="scientific">Anthostomella pinea</name>
    <dbReference type="NCBI Taxonomy" id="933095"/>
    <lineage>
        <taxon>Eukaryota</taxon>
        <taxon>Fungi</taxon>
        <taxon>Dikarya</taxon>
        <taxon>Ascomycota</taxon>
        <taxon>Pezizomycotina</taxon>
        <taxon>Sordariomycetes</taxon>
        <taxon>Xylariomycetidae</taxon>
        <taxon>Xylariales</taxon>
        <taxon>Xylariaceae</taxon>
        <taxon>Anthostomella</taxon>
    </lineage>
</organism>
<dbReference type="EMBL" id="CAUWAG010000020">
    <property type="protein sequence ID" value="CAJ2513635.1"/>
    <property type="molecule type" value="Genomic_DNA"/>
</dbReference>
<comment type="caution">
    <text evidence="2">The sequence shown here is derived from an EMBL/GenBank/DDBJ whole genome shotgun (WGS) entry which is preliminary data.</text>
</comment>
<evidence type="ECO:0000256" key="1">
    <source>
        <dbReference type="SAM" id="SignalP"/>
    </source>
</evidence>
<dbReference type="Proteomes" id="UP001295740">
    <property type="component" value="Unassembled WGS sequence"/>
</dbReference>
<sequence length="350" mass="34892">MAYLTLAAISAFVSVAASAALPVLVTEVSHDVVSPTVTEPPSPTAWARALPPRQNQVVTMTIVNSMGAAVSTSHQLGGVAPTVIAGGTGSGPMAANETAILALPSGYHGGIAVGRPGKKLTDAASLIESSFVDLSGQGKPQAYADVSFVNGFSLPMVCSCDNTVVTGCNIDMFALNTCQDVDDGGACINTARSDSYAKVDPPDFFVPCEHAAYTWPSDDAATTNGGDTCNNGITCCIGTSCAPNPAQDQNSSSSAVSGGASSYSSSSSTYSYEPSATNPAAAYTPTTYTPVTTSTAAAGNTAVTTSTAPVGNTAVTTTVMSTATATATATADPGECCQWGGGFGGHHGPP</sequence>
<dbReference type="SUPFAM" id="SSF49870">
    <property type="entry name" value="Osmotin, thaumatin-like protein"/>
    <property type="match status" value="1"/>
</dbReference>
<evidence type="ECO:0000313" key="3">
    <source>
        <dbReference type="Proteomes" id="UP001295740"/>
    </source>
</evidence>
<protein>
    <submittedName>
        <fullName evidence="2">Uu.00g017540.m01.CDS01</fullName>
    </submittedName>
</protein>
<proteinExistence type="predicted"/>
<dbReference type="InterPro" id="IPR037176">
    <property type="entry name" value="Osmotin/thaumatin-like_sf"/>
</dbReference>
<name>A0AAI8VZT5_9PEZI</name>
<accession>A0AAI8VZT5</accession>
<keyword evidence="1" id="KW-0732">Signal</keyword>
<gene>
    <name evidence="2" type="ORF">KHLLAP_LOCUS14103</name>
</gene>
<feature type="signal peptide" evidence="1">
    <location>
        <begin position="1"/>
        <end position="18"/>
    </location>
</feature>
<keyword evidence="3" id="KW-1185">Reference proteome</keyword>
<evidence type="ECO:0000313" key="2">
    <source>
        <dbReference type="EMBL" id="CAJ2513635.1"/>
    </source>
</evidence>
<feature type="chain" id="PRO_5042466701" evidence="1">
    <location>
        <begin position="19"/>
        <end position="350"/>
    </location>
</feature>